<dbReference type="AlphaFoldDB" id="A0AAD6YXS1"/>
<feature type="compositionally biased region" description="Low complexity" evidence="1">
    <location>
        <begin position="661"/>
        <end position="706"/>
    </location>
</feature>
<gene>
    <name evidence="2" type="ORF">DFH08DRAFT_993968</name>
</gene>
<feature type="compositionally biased region" description="Low complexity" evidence="1">
    <location>
        <begin position="1215"/>
        <end position="1234"/>
    </location>
</feature>
<feature type="region of interest" description="Disordered" evidence="1">
    <location>
        <begin position="495"/>
        <end position="551"/>
    </location>
</feature>
<accession>A0AAD6YXS1</accession>
<proteinExistence type="predicted"/>
<sequence>MSNTPSSLLPTPTTTTTPSASSATGAMDAREDSTRGSTYDDDSASREKEATSTDSALGGGATRSVGYKGKALRSWMQLPPEVIRLIATYHLCVVDANSPVPFTWDVYTPQRYRKIPWTEHLAYLAARDTRDMETLMCVCPQWGLAVEQHEFWSNALQLLDPTRHAAHHGWVSLASSHNNSSGGGGSAPTAQRVSPYTHFRALLTYSCLPCRLNAPRTTAGLDLAKRVVPALRLGAAALCKEHAGARRLRYCGVCMIDGDIARRVREDALRTAQEDLARTNSALGQARYHLHSLGSTPPPTHPAFAVHANGKTLLDAAQAAAEQAHARVQRAMEAVGWPGHPVMDAGVAENEDETVFPGVGATCRSCRAEWLWRYALLSTRVVGEEEAAALGRGLVVGKGVAIAAAADVREGDGAQSEDRKTREAGVMLLKALGVTGNSPGMFWPEDAAVKGAVNAFVELGEGTVNSVLAVAGERGWLRVQTRWVELMQQAMAAKRWGDGTAPPIPTGRVPGHDSQRAPVTREQRDREREQMRRARSPSLEERDGRYANNAANNDAYARAGYTASSEYYDYDEDYEEEEDSEFDDDDYEDDVSGGGYRRDGDDEVAAALEMTVREMALTDWARARVLDGAWVAPADVYYRAKVNGLEPHEHAVRSVHPVPWSISPPSSPPHAASHPHSSKPSSALPLPTATITTPGTSTPIPLTHPAAPTPPPPTFALAEAAHNAHVRQVRAVLLPALQNVVRRVVVECALDAAEVGAGATAASGEAEKGEGKTLVLDPGLRASRMPLTEIVQLLREEEGVWFDGMDWGARRRNVRREEEDERAARAREEHARERDVEREGERERERRHRAERSDDSSAGTPSDPSPVLSTSTLGTTPSPPPIGERDLHHSKIKERELDIRPTIPVAPVLDPPRLLRPIPYIPESIAHLPSYSLEAIKAVWREACMPLYHCRCTVCERAMAAQNGGKAPSTTTTSVAARASTPAPTPQQRQMSVAAEREKSVAPDGHWVHVSSEDDADEEGADSVIKLVEEEEYDPDRDPRLERSRAGGKPTGRLEGLEGLTDAELLWLQQEEAEEDQWTAKEKERGEMEEREMVRRWEADHPDYEDQYEEEEEDDTGGGGGGFMLNPAPAAWVAAGTGRKRSVDELDGDGADAHSRGGTPPKRARTKEPFPELAKRRSEELDFDERDADSASVGSAPKRARIEAVESPLDSSTPVSVPASGEESASSSPDMRAK</sequence>
<feature type="compositionally biased region" description="Basic and acidic residues" evidence="1">
    <location>
        <begin position="510"/>
        <end position="545"/>
    </location>
</feature>
<dbReference type="EMBL" id="JARIHO010000139">
    <property type="protein sequence ID" value="KAJ7301281.1"/>
    <property type="molecule type" value="Genomic_DNA"/>
</dbReference>
<feature type="compositionally biased region" description="Low complexity" evidence="1">
    <location>
        <begin position="967"/>
        <end position="982"/>
    </location>
</feature>
<feature type="compositionally biased region" description="Basic and acidic residues" evidence="1">
    <location>
        <begin position="1036"/>
        <end position="1045"/>
    </location>
</feature>
<feature type="compositionally biased region" description="Basic and acidic residues" evidence="1">
    <location>
        <begin position="1166"/>
        <end position="1180"/>
    </location>
</feature>
<evidence type="ECO:0000256" key="1">
    <source>
        <dbReference type="SAM" id="MobiDB-lite"/>
    </source>
</evidence>
<feature type="compositionally biased region" description="Acidic residues" evidence="1">
    <location>
        <begin position="573"/>
        <end position="591"/>
    </location>
</feature>
<feature type="compositionally biased region" description="Acidic residues" evidence="1">
    <location>
        <begin position="1105"/>
        <end position="1116"/>
    </location>
</feature>
<protein>
    <submittedName>
        <fullName evidence="2">Uncharacterized protein</fullName>
    </submittedName>
</protein>
<feature type="region of interest" description="Disordered" evidence="1">
    <location>
        <begin position="1"/>
        <end position="60"/>
    </location>
</feature>
<feature type="region of interest" description="Disordered" evidence="1">
    <location>
        <begin position="813"/>
        <end position="886"/>
    </location>
</feature>
<comment type="caution">
    <text evidence="2">The sequence shown here is derived from an EMBL/GenBank/DDBJ whole genome shotgun (WGS) entry which is preliminary data.</text>
</comment>
<name>A0AAD6YXS1_9AGAR</name>
<organism evidence="2 3">
    <name type="scientific">Mycena albidolilacea</name>
    <dbReference type="NCBI Taxonomy" id="1033008"/>
    <lineage>
        <taxon>Eukaryota</taxon>
        <taxon>Fungi</taxon>
        <taxon>Dikarya</taxon>
        <taxon>Basidiomycota</taxon>
        <taxon>Agaricomycotina</taxon>
        <taxon>Agaricomycetes</taxon>
        <taxon>Agaricomycetidae</taxon>
        <taxon>Agaricales</taxon>
        <taxon>Marasmiineae</taxon>
        <taxon>Mycenaceae</taxon>
        <taxon>Mycena</taxon>
    </lineage>
</organism>
<reference evidence="2" key="1">
    <citation type="submission" date="2023-03" db="EMBL/GenBank/DDBJ databases">
        <title>Massive genome expansion in bonnet fungi (Mycena s.s.) driven by repeated elements and novel gene families across ecological guilds.</title>
        <authorList>
            <consortium name="Lawrence Berkeley National Laboratory"/>
            <person name="Harder C.B."/>
            <person name="Miyauchi S."/>
            <person name="Viragh M."/>
            <person name="Kuo A."/>
            <person name="Thoen E."/>
            <person name="Andreopoulos B."/>
            <person name="Lu D."/>
            <person name="Skrede I."/>
            <person name="Drula E."/>
            <person name="Henrissat B."/>
            <person name="Morin E."/>
            <person name="Kohler A."/>
            <person name="Barry K."/>
            <person name="LaButti K."/>
            <person name="Morin E."/>
            <person name="Salamov A."/>
            <person name="Lipzen A."/>
            <person name="Mereny Z."/>
            <person name="Hegedus B."/>
            <person name="Baldrian P."/>
            <person name="Stursova M."/>
            <person name="Weitz H."/>
            <person name="Taylor A."/>
            <person name="Grigoriev I.V."/>
            <person name="Nagy L.G."/>
            <person name="Martin F."/>
            <person name="Kauserud H."/>
        </authorList>
    </citation>
    <scope>NUCLEOTIDE SEQUENCE</scope>
    <source>
        <strain evidence="2">CBHHK002</strain>
    </source>
</reference>
<feature type="compositionally biased region" description="Basic and acidic residues" evidence="1">
    <location>
        <begin position="1078"/>
        <end position="1104"/>
    </location>
</feature>
<keyword evidence="3" id="KW-1185">Reference proteome</keyword>
<feature type="compositionally biased region" description="Low complexity" evidence="1">
    <location>
        <begin position="1"/>
        <end position="24"/>
    </location>
</feature>
<feature type="region of interest" description="Disordered" evidence="1">
    <location>
        <begin position="661"/>
        <end position="716"/>
    </location>
</feature>
<feature type="region of interest" description="Disordered" evidence="1">
    <location>
        <begin position="963"/>
        <end position="1004"/>
    </location>
</feature>
<dbReference type="Proteomes" id="UP001218218">
    <property type="component" value="Unassembled WGS sequence"/>
</dbReference>
<evidence type="ECO:0000313" key="2">
    <source>
        <dbReference type="EMBL" id="KAJ7301281.1"/>
    </source>
</evidence>
<evidence type="ECO:0000313" key="3">
    <source>
        <dbReference type="Proteomes" id="UP001218218"/>
    </source>
</evidence>
<feature type="region of interest" description="Disordered" evidence="1">
    <location>
        <begin position="1028"/>
        <end position="1055"/>
    </location>
</feature>
<feature type="compositionally biased region" description="Basic and acidic residues" evidence="1">
    <location>
        <begin position="822"/>
        <end position="844"/>
    </location>
</feature>
<feature type="compositionally biased region" description="Low complexity" evidence="1">
    <location>
        <begin position="865"/>
        <end position="876"/>
    </location>
</feature>
<feature type="region of interest" description="Disordered" evidence="1">
    <location>
        <begin position="573"/>
        <end position="600"/>
    </location>
</feature>
<feature type="region of interest" description="Disordered" evidence="1">
    <location>
        <begin position="1073"/>
        <end position="1234"/>
    </location>
</feature>